<dbReference type="Proteomes" id="UP000054815">
    <property type="component" value="Unassembled WGS sequence"/>
</dbReference>
<comment type="caution">
    <text evidence="1">The sequence shown here is derived from an EMBL/GenBank/DDBJ whole genome shotgun (WGS) entry which is preliminary data.</text>
</comment>
<accession>A0A0V0YMV8</accession>
<dbReference type="EMBL" id="JYDU01000003">
    <property type="protein sequence ID" value="KRY01451.1"/>
    <property type="molecule type" value="Genomic_DNA"/>
</dbReference>
<dbReference type="AlphaFoldDB" id="A0A0V0YMV8"/>
<organism evidence="1 2">
    <name type="scientific">Trichinella pseudospiralis</name>
    <name type="common">Parasitic roundworm</name>
    <dbReference type="NCBI Taxonomy" id="6337"/>
    <lineage>
        <taxon>Eukaryota</taxon>
        <taxon>Metazoa</taxon>
        <taxon>Ecdysozoa</taxon>
        <taxon>Nematoda</taxon>
        <taxon>Enoplea</taxon>
        <taxon>Dorylaimia</taxon>
        <taxon>Trichinellida</taxon>
        <taxon>Trichinellidae</taxon>
        <taxon>Trichinella</taxon>
    </lineage>
</organism>
<gene>
    <name evidence="1" type="ORF">T4E_3801</name>
</gene>
<proteinExistence type="predicted"/>
<evidence type="ECO:0000313" key="1">
    <source>
        <dbReference type="EMBL" id="KRY01451.1"/>
    </source>
</evidence>
<sequence length="99" mass="11042">MCQEMNCMRLYDRMSIRVAVSSSSGLSHFVARIFCSQTDDSGNKANHCRIPVNSKHTRMYGNGRRLTLSNNVGQAYIEADDFDARPCLPRHPTSGMSAV</sequence>
<protein>
    <submittedName>
        <fullName evidence="1">Uncharacterized protein</fullName>
    </submittedName>
</protein>
<reference evidence="1 2" key="1">
    <citation type="submission" date="2015-01" db="EMBL/GenBank/DDBJ databases">
        <title>Evolution of Trichinella species and genotypes.</title>
        <authorList>
            <person name="Korhonen P.K."/>
            <person name="Edoardo P."/>
            <person name="Giuseppe L.R."/>
            <person name="Gasser R.B."/>
        </authorList>
    </citation>
    <scope>NUCLEOTIDE SEQUENCE [LARGE SCALE GENOMIC DNA]</scope>
    <source>
        <strain evidence="1">ISS141</strain>
    </source>
</reference>
<name>A0A0V0YMV8_TRIPS</name>
<evidence type="ECO:0000313" key="2">
    <source>
        <dbReference type="Proteomes" id="UP000054815"/>
    </source>
</evidence>